<dbReference type="InterPro" id="IPR051220">
    <property type="entry name" value="TFA_Chaperone"/>
</dbReference>
<dbReference type="AlphaFoldDB" id="Q2NRZ4"/>
<protein>
    <submittedName>
        <fullName evidence="2">Caudovirales tail fibre assembly protein</fullName>
    </submittedName>
</protein>
<accession>Q2NRZ4</accession>
<dbReference type="PANTHER" id="PTHR34413">
    <property type="entry name" value="PROPHAGE TAIL FIBER ASSEMBLY PROTEIN HOMOLOG TFAE-RELATED-RELATED"/>
    <property type="match status" value="1"/>
</dbReference>
<dbReference type="eggNOG" id="ENOG50330HI">
    <property type="taxonomic scope" value="Bacteria"/>
</dbReference>
<keyword evidence="3" id="KW-1185">Reference proteome</keyword>
<dbReference type="BioCyc" id="SGLO343509:SGP1_RS16325-MONOMER"/>
<dbReference type="InterPro" id="IPR003458">
    <property type="entry name" value="Phage_T4_Gp38_tail_assem"/>
</dbReference>
<dbReference type="Pfam" id="PF02413">
    <property type="entry name" value="Caudo_TAP"/>
    <property type="match status" value="1"/>
</dbReference>
<dbReference type="RefSeq" id="WP_011411630.1">
    <property type="nucleotide sequence ID" value="NC_007712.1"/>
</dbReference>
<reference evidence="1 3" key="1">
    <citation type="journal article" date="2006" name="Genome Res.">
        <title>Massive genome erosion and functional adaptations provide insights into the symbiotic lifestyle of Sodalis glossinidius in the tsetse host.</title>
        <authorList>
            <person name="Toh H."/>
            <person name="Weiss B.L."/>
            <person name="Perkin S.A.H."/>
            <person name="Yamashita A."/>
            <person name="Oshima K."/>
            <person name="Hattori M."/>
            <person name="Aksoy S."/>
        </authorList>
    </citation>
    <scope>NUCLEOTIDE SEQUENCE [LARGE SCALE GENOMIC DNA]</scope>
    <source>
        <strain evidence="3">morsitans</strain>
        <strain evidence="1">Morsitans</strain>
    </source>
</reference>
<evidence type="ECO:0000313" key="2">
    <source>
        <dbReference type="EMBL" id="CRL45993.1"/>
    </source>
</evidence>
<organism evidence="1 3">
    <name type="scientific">Sodalis glossinidius (strain morsitans)</name>
    <dbReference type="NCBI Taxonomy" id="343509"/>
    <lineage>
        <taxon>Bacteria</taxon>
        <taxon>Pseudomonadati</taxon>
        <taxon>Pseudomonadota</taxon>
        <taxon>Gammaproteobacteria</taxon>
        <taxon>Enterobacterales</taxon>
        <taxon>Bruguierivoracaceae</taxon>
        <taxon>Sodalis</taxon>
    </lineage>
</organism>
<reference evidence="2 4" key="2">
    <citation type="submission" date="2015-05" db="EMBL/GenBank/DDBJ databases">
        <authorList>
            <person name="Goodhead I."/>
        </authorList>
    </citation>
    <scope>NUCLEOTIDE SEQUENCE [LARGE SCALE GENOMIC DNA]</scope>
    <source>
        <strain evidence="2">B4</strain>
        <strain evidence="4">morsitans</strain>
    </source>
</reference>
<dbReference type="EMBL" id="AP008232">
    <property type="protein sequence ID" value="BAE75081.1"/>
    <property type="molecule type" value="Genomic_DNA"/>
</dbReference>
<dbReference type="Proteomes" id="UP000245838">
    <property type="component" value="Chromosome sggmmb4_Chromosome"/>
</dbReference>
<dbReference type="KEGG" id="sgl:SG1806"/>
<evidence type="ECO:0000313" key="4">
    <source>
        <dbReference type="Proteomes" id="UP000245838"/>
    </source>
</evidence>
<dbReference type="EMBL" id="LN854557">
    <property type="protein sequence ID" value="CRL45993.1"/>
    <property type="molecule type" value="Genomic_DNA"/>
</dbReference>
<name>Q2NRZ4_SODGM</name>
<proteinExistence type="predicted"/>
<dbReference type="OrthoDB" id="8596093at2"/>
<dbReference type="Proteomes" id="UP000001932">
    <property type="component" value="Chromosome"/>
</dbReference>
<evidence type="ECO:0000313" key="1">
    <source>
        <dbReference type="EMBL" id="BAE75081.1"/>
    </source>
</evidence>
<gene>
    <name evidence="1" type="ordered locus">SG1806</name>
    <name evidence="2" type="ORF">SGGMMB4_04197</name>
</gene>
<evidence type="ECO:0000313" key="3">
    <source>
        <dbReference type="Proteomes" id="UP000001932"/>
    </source>
</evidence>
<dbReference type="HOGENOM" id="CLU_094206_4_0_6"/>
<sequence length="142" mass="16036">MNDYFYSATTNGFYHISMKSIYEDSDNGWPEDAVPVSNELYQALLEGQSKNKIIKANKNGMPVLGDRPAPTEEQNLSMAQSKKSMLLEQATGKIIPLQDAVDLNMATQVEETTLLMWKKYRVMLTRLDVSKATDIAWPQCPE</sequence>
<dbReference type="PANTHER" id="PTHR34413:SF2">
    <property type="entry name" value="PROPHAGE TAIL FIBER ASSEMBLY PROTEIN HOMOLOG TFAE-RELATED"/>
    <property type="match status" value="1"/>
</dbReference>
<dbReference type="STRING" id="343509.SG1806"/>